<comment type="catalytic activity">
    <reaction evidence="1 4">
        <text>[protein]-peptidylproline (omega=180) = [protein]-peptidylproline (omega=0)</text>
        <dbReference type="Rhea" id="RHEA:16237"/>
        <dbReference type="Rhea" id="RHEA-COMP:10747"/>
        <dbReference type="Rhea" id="RHEA-COMP:10748"/>
        <dbReference type="ChEBI" id="CHEBI:83833"/>
        <dbReference type="ChEBI" id="CHEBI:83834"/>
        <dbReference type="EC" id="5.2.1.8"/>
    </reaction>
</comment>
<dbReference type="PANTHER" id="PTHR11071">
    <property type="entry name" value="PEPTIDYL-PROLYL CIS-TRANS ISOMERASE"/>
    <property type="match status" value="1"/>
</dbReference>
<dbReference type="Pfam" id="PF00160">
    <property type="entry name" value="Pro_isomerase"/>
    <property type="match status" value="1"/>
</dbReference>
<dbReference type="Gene3D" id="2.40.100.10">
    <property type="entry name" value="Cyclophilin-like"/>
    <property type="match status" value="1"/>
</dbReference>
<dbReference type="GO" id="GO:0005737">
    <property type="term" value="C:cytoplasm"/>
    <property type="evidence" value="ECO:0007669"/>
    <property type="project" value="TreeGrafter"/>
</dbReference>
<name>A0A7D8Z9B2_VANHU</name>
<dbReference type="OrthoDB" id="407558at2759"/>
<evidence type="ECO:0000256" key="3">
    <source>
        <dbReference type="ARBA" id="ARBA00023235"/>
    </source>
</evidence>
<dbReference type="EMBL" id="QKWK01000002">
    <property type="protein sequence ID" value="TXT13496.1"/>
    <property type="molecule type" value="Genomic_DNA"/>
</dbReference>
<dbReference type="PROSITE" id="PS50072">
    <property type="entry name" value="CSA_PPIASE_2"/>
    <property type="match status" value="1"/>
</dbReference>
<keyword evidence="2 4" id="KW-0697">Rotamase</keyword>
<dbReference type="AlphaFoldDB" id="A0A7D8Z9B2"/>
<keyword evidence="8" id="KW-1185">Reference proteome</keyword>
<evidence type="ECO:0000256" key="5">
    <source>
        <dbReference type="SAM" id="MobiDB-lite"/>
    </source>
</evidence>
<accession>A0A7D8Z9B2</accession>
<protein>
    <recommendedName>
        <fullName evidence="4">Peptidyl-prolyl cis-trans isomerase</fullName>
        <shortName evidence="4">PPIase</shortName>
        <ecNumber evidence="4">5.2.1.8</ecNumber>
    </recommendedName>
</protein>
<dbReference type="Proteomes" id="UP000473826">
    <property type="component" value="Unassembled WGS sequence"/>
</dbReference>
<feature type="domain" description="PPIase cyclophilin-type" evidence="6">
    <location>
        <begin position="7"/>
        <end position="143"/>
    </location>
</feature>
<organism evidence="7 8">
    <name type="scientific">Vanrija humicola</name>
    <name type="common">Yeast</name>
    <name type="synonym">Cryptococcus humicola</name>
    <dbReference type="NCBI Taxonomy" id="5417"/>
    <lineage>
        <taxon>Eukaryota</taxon>
        <taxon>Fungi</taxon>
        <taxon>Dikarya</taxon>
        <taxon>Basidiomycota</taxon>
        <taxon>Agaricomycotina</taxon>
        <taxon>Tremellomycetes</taxon>
        <taxon>Trichosporonales</taxon>
        <taxon>Trichosporonaceae</taxon>
        <taxon>Vanrija</taxon>
    </lineage>
</organism>
<evidence type="ECO:0000259" key="6">
    <source>
        <dbReference type="PROSITE" id="PS50072"/>
    </source>
</evidence>
<sequence>MPLPRTFFDFTVGDKPLGRVVFELFTDVVPKTAENFRALSTGEKGQSASGATLSYKGSPVHRVIDGFMIQGGDFTKRNGSGGESIYGGMFKDERLSGDGTDVDREGLLVMANRGPDTNGSQWFITLAAAPHLTGKHVYVYSALPRSRMQCLWPRRIGHGAHPRDRQARDGRARQAALARDRVACRRARAAAAGGSRAAAHAERELRLGGRGGAPAAQGAAARGTARGEAAAA</sequence>
<keyword evidence="3 4" id="KW-0413">Isomerase</keyword>
<evidence type="ECO:0000256" key="4">
    <source>
        <dbReference type="RuleBase" id="RU363019"/>
    </source>
</evidence>
<evidence type="ECO:0000256" key="2">
    <source>
        <dbReference type="ARBA" id="ARBA00023110"/>
    </source>
</evidence>
<proteinExistence type="inferred from homology"/>
<dbReference type="GO" id="GO:0016018">
    <property type="term" value="F:cyclosporin A binding"/>
    <property type="evidence" value="ECO:0007669"/>
    <property type="project" value="TreeGrafter"/>
</dbReference>
<feature type="region of interest" description="Disordered" evidence="5">
    <location>
        <begin position="191"/>
        <end position="232"/>
    </location>
</feature>
<comment type="caution">
    <text evidence="7">The sequence shown here is derived from an EMBL/GenBank/DDBJ whole genome shotgun (WGS) entry which is preliminary data.</text>
</comment>
<dbReference type="FunFam" id="2.40.100.10:FF:000025">
    <property type="entry name" value="Peptidyl-prolyl cis-trans isomerase CYP19-2"/>
    <property type="match status" value="1"/>
</dbReference>
<dbReference type="EC" id="5.2.1.8" evidence="4"/>
<dbReference type="InterPro" id="IPR029000">
    <property type="entry name" value="Cyclophilin-like_dom_sf"/>
</dbReference>
<comment type="similarity">
    <text evidence="4">Belongs to the cyclophilin-type PPIase family.</text>
</comment>
<reference evidence="7 8" key="1">
    <citation type="journal article" date="2019" name="PLoS Genet.">
        <title>Convergent evolution of linked mating-type loci in basidiomycete fungi.</title>
        <authorList>
            <person name="Sun S."/>
            <person name="Coelho M.A."/>
            <person name="Heitman J."/>
            <person name="Nowrousian M."/>
        </authorList>
    </citation>
    <scope>NUCLEOTIDE SEQUENCE [LARGE SCALE GENOMIC DNA]</scope>
    <source>
        <strain evidence="7 8">CBS 4282</strain>
    </source>
</reference>
<evidence type="ECO:0000313" key="7">
    <source>
        <dbReference type="EMBL" id="TXT13496.1"/>
    </source>
</evidence>
<gene>
    <name evidence="7" type="ORF">VHUM_00863</name>
</gene>
<dbReference type="SUPFAM" id="SSF50891">
    <property type="entry name" value="Cyclophilin-like"/>
    <property type="match status" value="1"/>
</dbReference>
<evidence type="ECO:0000256" key="1">
    <source>
        <dbReference type="ARBA" id="ARBA00000971"/>
    </source>
</evidence>
<dbReference type="PANTHER" id="PTHR11071:SF561">
    <property type="entry name" value="PEPTIDYL-PROLYL CIS-TRANS ISOMERASE D-RELATED"/>
    <property type="match status" value="1"/>
</dbReference>
<dbReference type="InterPro" id="IPR002130">
    <property type="entry name" value="Cyclophilin-type_PPIase_dom"/>
</dbReference>
<dbReference type="PROSITE" id="PS00170">
    <property type="entry name" value="CSA_PPIASE_1"/>
    <property type="match status" value="1"/>
</dbReference>
<comment type="function">
    <text evidence="4">PPIases accelerate the folding of proteins. It catalyzes the cis-trans isomerization of proline imidic peptide bonds in oligopeptides.</text>
</comment>
<evidence type="ECO:0000313" key="8">
    <source>
        <dbReference type="Proteomes" id="UP000473826"/>
    </source>
</evidence>
<dbReference type="GO" id="GO:0006457">
    <property type="term" value="P:protein folding"/>
    <property type="evidence" value="ECO:0007669"/>
    <property type="project" value="InterPro"/>
</dbReference>
<dbReference type="InterPro" id="IPR020892">
    <property type="entry name" value="Cyclophilin-type_PPIase_CS"/>
</dbReference>
<dbReference type="GO" id="GO:0003755">
    <property type="term" value="F:peptidyl-prolyl cis-trans isomerase activity"/>
    <property type="evidence" value="ECO:0007669"/>
    <property type="project" value="UniProtKB-UniRule"/>
</dbReference>
<feature type="compositionally biased region" description="Low complexity" evidence="5">
    <location>
        <begin position="213"/>
        <end position="232"/>
    </location>
</feature>
<dbReference type="PRINTS" id="PR00153">
    <property type="entry name" value="CSAPPISMRASE"/>
</dbReference>